<reference evidence="1" key="1">
    <citation type="submission" date="2016-10" db="EMBL/GenBank/DDBJ databases">
        <title>Sequence of Gallionella enrichment culture.</title>
        <authorList>
            <person name="Poehlein A."/>
            <person name="Muehling M."/>
            <person name="Daniel R."/>
        </authorList>
    </citation>
    <scope>NUCLEOTIDE SEQUENCE</scope>
</reference>
<sequence length="273" mass="30699">MNEKDSNPALLEDLVKQLRRYAPGMPAILAVQLLSSALQDQPVVKKSWLLRALFGNRISLASLLALSAVALKDMRDATVEQFRDELNSYAGFSRRRVPSNPFVVVQIGDDQMIFTDIDVLARFLGSMSVYLVPDRASRSFDAARRAVISGWNDAYLLRAAEFMATRSIEQSMHELFGDKVNSFDPERVTGISKTLDHCLSQDGVPKPGAERFVEYVLRAIPKATNLHETLKTVIDQRDKFAHRCQADEEVARLDLAPFQLAHACLQYRSQFNP</sequence>
<gene>
    <name evidence="1" type="ORF">GALL_309180</name>
</gene>
<comment type="caution">
    <text evidence="1">The sequence shown here is derived from an EMBL/GenBank/DDBJ whole genome shotgun (WGS) entry which is preliminary data.</text>
</comment>
<organism evidence="1">
    <name type="scientific">mine drainage metagenome</name>
    <dbReference type="NCBI Taxonomy" id="410659"/>
    <lineage>
        <taxon>unclassified sequences</taxon>
        <taxon>metagenomes</taxon>
        <taxon>ecological metagenomes</taxon>
    </lineage>
</organism>
<dbReference type="EMBL" id="MLJW01000433">
    <property type="protein sequence ID" value="OIQ87230.1"/>
    <property type="molecule type" value="Genomic_DNA"/>
</dbReference>
<evidence type="ECO:0000313" key="1">
    <source>
        <dbReference type="EMBL" id="OIQ87230.1"/>
    </source>
</evidence>
<accession>A0A1J5QU89</accession>
<name>A0A1J5QU89_9ZZZZ</name>
<protein>
    <submittedName>
        <fullName evidence="1">Uncharacterized protein</fullName>
    </submittedName>
</protein>
<dbReference type="AlphaFoldDB" id="A0A1J5QU89"/>
<proteinExistence type="predicted"/>